<name>A0A8C4JI18_DRONO</name>
<keyword evidence="4" id="KW-0325">Glycoprotein</keyword>
<dbReference type="SUPFAM" id="SSF48726">
    <property type="entry name" value="Immunoglobulin"/>
    <property type="match status" value="1"/>
</dbReference>
<dbReference type="Gene3D" id="2.60.40.10">
    <property type="entry name" value="Immunoglobulins"/>
    <property type="match status" value="1"/>
</dbReference>
<protein>
    <submittedName>
        <fullName evidence="8">CD58 molecule</fullName>
    </submittedName>
</protein>
<dbReference type="PANTHER" id="PTHR12080">
    <property type="entry name" value="SIGNALING LYMPHOCYTIC ACTIVATION MOLECULE"/>
    <property type="match status" value="1"/>
</dbReference>
<keyword evidence="6" id="KW-0812">Transmembrane</keyword>
<dbReference type="GO" id="GO:0005102">
    <property type="term" value="F:signaling receptor binding"/>
    <property type="evidence" value="ECO:0007669"/>
    <property type="project" value="TreeGrafter"/>
</dbReference>
<evidence type="ECO:0000313" key="8">
    <source>
        <dbReference type="Ensembl" id="ENSDNVP00000009645.1"/>
    </source>
</evidence>
<reference evidence="8" key="1">
    <citation type="submission" date="2025-08" db="UniProtKB">
        <authorList>
            <consortium name="Ensembl"/>
        </authorList>
    </citation>
    <scope>IDENTIFICATION</scope>
</reference>
<keyword evidence="9" id="KW-1185">Reference proteome</keyword>
<feature type="compositionally biased region" description="Polar residues" evidence="5">
    <location>
        <begin position="213"/>
        <end position="222"/>
    </location>
</feature>
<dbReference type="PROSITE" id="PS50835">
    <property type="entry name" value="IG_LIKE"/>
    <property type="match status" value="1"/>
</dbReference>
<feature type="domain" description="Ig-like" evidence="7">
    <location>
        <begin position="1"/>
        <end position="54"/>
    </location>
</feature>
<keyword evidence="3 6" id="KW-0472">Membrane</keyword>
<dbReference type="Ensembl" id="ENSDNVT00000011584.1">
    <property type="protein sequence ID" value="ENSDNVP00000009645.1"/>
    <property type="gene ID" value="ENSDNVG00000006819.1"/>
</dbReference>
<evidence type="ECO:0000256" key="4">
    <source>
        <dbReference type="ARBA" id="ARBA00023180"/>
    </source>
</evidence>
<organism evidence="8 9">
    <name type="scientific">Dromaius novaehollandiae</name>
    <name type="common">Emu</name>
    <dbReference type="NCBI Taxonomy" id="8790"/>
    <lineage>
        <taxon>Eukaryota</taxon>
        <taxon>Metazoa</taxon>
        <taxon>Chordata</taxon>
        <taxon>Craniata</taxon>
        <taxon>Vertebrata</taxon>
        <taxon>Euteleostomi</taxon>
        <taxon>Archelosauria</taxon>
        <taxon>Archosauria</taxon>
        <taxon>Dinosauria</taxon>
        <taxon>Saurischia</taxon>
        <taxon>Theropoda</taxon>
        <taxon>Coelurosauria</taxon>
        <taxon>Aves</taxon>
        <taxon>Palaeognathae</taxon>
        <taxon>Casuariiformes</taxon>
        <taxon>Dromaiidae</taxon>
        <taxon>Dromaius</taxon>
    </lineage>
</organism>
<accession>A0A8C4JI18</accession>
<dbReference type="AlphaFoldDB" id="A0A8C4JI18"/>
<evidence type="ECO:0000256" key="6">
    <source>
        <dbReference type="SAM" id="Phobius"/>
    </source>
</evidence>
<sequence length="229" mass="26170">MEITWKKNKDKIAEWEEQSQTVYFTSLRNRGLLNKETGSLTIFNLEKNDAGTYTLEYLPIDEKNAVLTFMLTVLDPPSEPTISCNISGDNLMLTCAADFKKPLTYSWKFSSMTDYEQQQDVVILRKKADASEKATCFIKVSQTEKSSEFSLAECFPGDRYHRRRDGLFVAFGLVIVAVVIVFLYKKVRHRSKTGRPKSSLQKHSSGEEEPILNTRSQEQSNSDVRDAEK</sequence>
<comment type="subcellular location">
    <subcellularLocation>
        <location evidence="1">Membrane</location>
    </subcellularLocation>
</comment>
<dbReference type="InterPro" id="IPR036179">
    <property type="entry name" value="Ig-like_dom_sf"/>
</dbReference>
<dbReference type="GO" id="GO:0009986">
    <property type="term" value="C:cell surface"/>
    <property type="evidence" value="ECO:0007669"/>
    <property type="project" value="TreeGrafter"/>
</dbReference>
<evidence type="ECO:0000256" key="1">
    <source>
        <dbReference type="ARBA" id="ARBA00004370"/>
    </source>
</evidence>
<feature type="transmembrane region" description="Helical" evidence="6">
    <location>
        <begin position="166"/>
        <end position="184"/>
    </location>
</feature>
<dbReference type="GO" id="GO:0016020">
    <property type="term" value="C:membrane"/>
    <property type="evidence" value="ECO:0007669"/>
    <property type="project" value="UniProtKB-SubCell"/>
</dbReference>
<dbReference type="PANTHER" id="PTHR12080:SF55">
    <property type="entry name" value="LYMPHOCYTE FUNCTION-ASSOCIATED ANTIGEN 3"/>
    <property type="match status" value="1"/>
</dbReference>
<dbReference type="InterPro" id="IPR007110">
    <property type="entry name" value="Ig-like_dom"/>
</dbReference>
<evidence type="ECO:0000256" key="5">
    <source>
        <dbReference type="SAM" id="MobiDB-lite"/>
    </source>
</evidence>
<evidence type="ECO:0000259" key="7">
    <source>
        <dbReference type="PROSITE" id="PS50835"/>
    </source>
</evidence>
<keyword evidence="6" id="KW-1133">Transmembrane helix</keyword>
<proteinExistence type="predicted"/>
<evidence type="ECO:0000256" key="3">
    <source>
        <dbReference type="ARBA" id="ARBA00023136"/>
    </source>
</evidence>
<dbReference type="Proteomes" id="UP000694423">
    <property type="component" value="Unplaced"/>
</dbReference>
<evidence type="ECO:0000256" key="2">
    <source>
        <dbReference type="ARBA" id="ARBA00022729"/>
    </source>
</evidence>
<evidence type="ECO:0000313" key="9">
    <source>
        <dbReference type="Proteomes" id="UP000694423"/>
    </source>
</evidence>
<reference evidence="8" key="2">
    <citation type="submission" date="2025-09" db="UniProtKB">
        <authorList>
            <consortium name="Ensembl"/>
        </authorList>
    </citation>
    <scope>IDENTIFICATION</scope>
</reference>
<feature type="region of interest" description="Disordered" evidence="5">
    <location>
        <begin position="193"/>
        <end position="229"/>
    </location>
</feature>
<dbReference type="InterPro" id="IPR013783">
    <property type="entry name" value="Ig-like_fold"/>
</dbReference>
<keyword evidence="2" id="KW-0732">Signal</keyword>
<dbReference type="InterPro" id="IPR015631">
    <property type="entry name" value="CD2/SLAM_rcpt"/>
</dbReference>